<dbReference type="GO" id="GO:0000209">
    <property type="term" value="P:protein polyubiquitination"/>
    <property type="evidence" value="ECO:0007669"/>
    <property type="project" value="TreeGrafter"/>
</dbReference>
<dbReference type="GO" id="GO:0008270">
    <property type="term" value="F:zinc ion binding"/>
    <property type="evidence" value="ECO:0007669"/>
    <property type="project" value="UniProtKB-KW"/>
</dbReference>
<dbReference type="SMART" id="SM00504">
    <property type="entry name" value="Ubox"/>
    <property type="match status" value="1"/>
</dbReference>
<evidence type="ECO:0000256" key="3">
    <source>
        <dbReference type="ARBA" id="ARBA00022833"/>
    </source>
</evidence>
<dbReference type="PANTHER" id="PTHR13492">
    <property type="entry name" value="RING FINGER PROTEIN 37"/>
    <property type="match status" value="1"/>
</dbReference>
<evidence type="ECO:0000256" key="2">
    <source>
        <dbReference type="ARBA" id="ARBA00022771"/>
    </source>
</evidence>
<gene>
    <name evidence="5" type="ORF">NQ315_010811</name>
</gene>
<name>A0AAV8V9S5_9CUCU</name>
<comment type="caution">
    <text evidence="5">The sequence shown here is derived from an EMBL/GenBank/DDBJ whole genome shotgun (WGS) entry which is preliminary data.</text>
</comment>
<dbReference type="Gene3D" id="3.30.40.10">
    <property type="entry name" value="Zinc/RING finger domain, C3HC4 (zinc finger)"/>
    <property type="match status" value="1"/>
</dbReference>
<dbReference type="InterPro" id="IPR039847">
    <property type="entry name" value="Ubox5"/>
</dbReference>
<evidence type="ECO:0000256" key="1">
    <source>
        <dbReference type="ARBA" id="ARBA00022723"/>
    </source>
</evidence>
<evidence type="ECO:0000259" key="4">
    <source>
        <dbReference type="PROSITE" id="PS51698"/>
    </source>
</evidence>
<dbReference type="InterPro" id="IPR017907">
    <property type="entry name" value="Znf_RING_CS"/>
</dbReference>
<dbReference type="SUPFAM" id="SSF57850">
    <property type="entry name" value="RING/U-box"/>
    <property type="match status" value="1"/>
</dbReference>
<dbReference type="InterPro" id="IPR045696">
    <property type="entry name" value="Ubox5_N"/>
</dbReference>
<organism evidence="5 6">
    <name type="scientific">Exocentrus adspersus</name>
    <dbReference type="NCBI Taxonomy" id="1586481"/>
    <lineage>
        <taxon>Eukaryota</taxon>
        <taxon>Metazoa</taxon>
        <taxon>Ecdysozoa</taxon>
        <taxon>Arthropoda</taxon>
        <taxon>Hexapoda</taxon>
        <taxon>Insecta</taxon>
        <taxon>Pterygota</taxon>
        <taxon>Neoptera</taxon>
        <taxon>Endopterygota</taxon>
        <taxon>Coleoptera</taxon>
        <taxon>Polyphaga</taxon>
        <taxon>Cucujiformia</taxon>
        <taxon>Chrysomeloidea</taxon>
        <taxon>Cerambycidae</taxon>
        <taxon>Lamiinae</taxon>
        <taxon>Acanthocinini</taxon>
        <taxon>Exocentrus</taxon>
    </lineage>
</organism>
<proteinExistence type="predicted"/>
<feature type="domain" description="U-box" evidence="4">
    <location>
        <begin position="225"/>
        <end position="305"/>
    </location>
</feature>
<protein>
    <recommendedName>
        <fullName evidence="4">U-box domain-containing protein</fullName>
    </recommendedName>
</protein>
<dbReference type="PROSITE" id="PS51698">
    <property type="entry name" value="U_BOX"/>
    <property type="match status" value="1"/>
</dbReference>
<dbReference type="PROSITE" id="PS00518">
    <property type="entry name" value="ZF_RING_1"/>
    <property type="match status" value="1"/>
</dbReference>
<dbReference type="Pfam" id="PF19318">
    <property type="entry name" value="DUF5918"/>
    <property type="match status" value="1"/>
</dbReference>
<dbReference type="Proteomes" id="UP001159042">
    <property type="component" value="Unassembled WGS sequence"/>
</dbReference>
<keyword evidence="1" id="KW-0479">Metal-binding</keyword>
<accession>A0AAV8V9S5</accession>
<dbReference type="InterPro" id="IPR039925">
    <property type="entry name" value="RNF37_RING-Ubox"/>
</dbReference>
<evidence type="ECO:0000313" key="6">
    <source>
        <dbReference type="Proteomes" id="UP001159042"/>
    </source>
</evidence>
<keyword evidence="2" id="KW-0863">Zinc-finger</keyword>
<evidence type="ECO:0000313" key="5">
    <source>
        <dbReference type="EMBL" id="KAJ8910864.1"/>
    </source>
</evidence>
<dbReference type="EMBL" id="JANEYG010000238">
    <property type="protein sequence ID" value="KAJ8910864.1"/>
    <property type="molecule type" value="Genomic_DNA"/>
</dbReference>
<dbReference type="AlphaFoldDB" id="A0AAV8V9S5"/>
<dbReference type="InterPro" id="IPR013083">
    <property type="entry name" value="Znf_RING/FYVE/PHD"/>
</dbReference>
<dbReference type="GO" id="GO:0034450">
    <property type="term" value="F:ubiquitin-ubiquitin ligase activity"/>
    <property type="evidence" value="ECO:0007669"/>
    <property type="project" value="TreeGrafter"/>
</dbReference>
<sequence length="413" mass="46970">MGNGLWATLLNIKGCGNKMFDFLNPKLSPKIVCKSPATDNYEIDNLISDNYVKRMRGFIAYPAIKPPVEIEIKFICPVNIHYITLQTTVGSQKCTGIEIYAKTSKDDYTSICKSVYDNSGVVFCNSKTYSNKNLPPNFKPTYSLGFFKRNTFNFFFNASEIKVVIFRTEKSVPCLGSVEVWGEASRTCSSVTKETINRIMQKSIPETLHCDPIQSNREDESDELKIPDDFKDDLTFELMTIPMTLPSGKTVDQSTLEKHINGEISFGRKPCDPFTGVKFSNTLKPVLNVALKSRIDMFLLQNSHREQLWNLKRTLGGAQRAISSTNYGKRQKKCDELDELILKAKRSATFTSFTNEDNTQKICSKCKVQSDTMYKIPCKHCYCRSCMLQICETLICYSCERTFKKSDINKLNL</sequence>
<dbReference type="GO" id="GO:0005634">
    <property type="term" value="C:nucleus"/>
    <property type="evidence" value="ECO:0007669"/>
    <property type="project" value="TreeGrafter"/>
</dbReference>
<keyword evidence="6" id="KW-1185">Reference proteome</keyword>
<reference evidence="5 6" key="1">
    <citation type="journal article" date="2023" name="Insect Mol. Biol.">
        <title>Genome sequencing provides insights into the evolution of gene families encoding plant cell wall-degrading enzymes in longhorned beetles.</title>
        <authorList>
            <person name="Shin N.R."/>
            <person name="Okamura Y."/>
            <person name="Kirsch R."/>
            <person name="Pauchet Y."/>
        </authorList>
    </citation>
    <scope>NUCLEOTIDE SEQUENCE [LARGE SCALE GENOMIC DNA]</scope>
    <source>
        <strain evidence="5">EAD_L_NR</strain>
    </source>
</reference>
<dbReference type="InterPro" id="IPR003613">
    <property type="entry name" value="Ubox_domain"/>
</dbReference>
<dbReference type="CDD" id="cd16660">
    <property type="entry name" value="RING-Ubox_RNF37"/>
    <property type="match status" value="1"/>
</dbReference>
<keyword evidence="3" id="KW-0862">Zinc</keyword>
<dbReference type="PANTHER" id="PTHR13492:SF2">
    <property type="entry name" value="RING FINGER PROTEIN 37"/>
    <property type="match status" value="1"/>
</dbReference>
<dbReference type="Pfam" id="PF04564">
    <property type="entry name" value="U-box"/>
    <property type="match status" value="1"/>
</dbReference>
<dbReference type="GO" id="GO:0031625">
    <property type="term" value="F:ubiquitin protein ligase binding"/>
    <property type="evidence" value="ECO:0007669"/>
    <property type="project" value="TreeGrafter"/>
</dbReference>